<reference evidence="1" key="1">
    <citation type="submission" date="2019-09" db="EMBL/GenBank/DDBJ databases">
        <title>Draft genome sequences of 48 bacterial type strains from the CCUG.</title>
        <authorList>
            <person name="Tunovic T."/>
            <person name="Pineiro-Iglesias B."/>
            <person name="Unosson C."/>
            <person name="Inganas E."/>
            <person name="Ohlen M."/>
            <person name="Cardew S."/>
            <person name="Jensie-Markopoulos S."/>
            <person name="Salva-Serra F."/>
            <person name="Jaen-Luchoro D."/>
            <person name="Karlsson R."/>
            <person name="Svensson-Stadler L."/>
            <person name="Chun J."/>
            <person name="Moore E."/>
        </authorList>
    </citation>
    <scope>NUCLEOTIDE SEQUENCE</scope>
    <source>
        <strain evidence="1">CCUG 50899</strain>
    </source>
</reference>
<proteinExistence type="predicted"/>
<gene>
    <name evidence="1" type="ORF">F7Q93_21980</name>
</gene>
<accession>A0A643EU04</accession>
<organism evidence="1">
    <name type="scientific">Brucella pituitosa</name>
    <dbReference type="NCBI Taxonomy" id="571256"/>
    <lineage>
        <taxon>Bacteria</taxon>
        <taxon>Pseudomonadati</taxon>
        <taxon>Pseudomonadota</taxon>
        <taxon>Alphaproteobacteria</taxon>
        <taxon>Hyphomicrobiales</taxon>
        <taxon>Brucellaceae</taxon>
        <taxon>Brucella/Ochrobactrum group</taxon>
        <taxon>Brucella</taxon>
    </lineage>
</organism>
<sequence>MSLTNFLARQTQIKTYTPKHDATGFFLQETLRFISIAGSLKYSNINLNLSATVDDRYFSHILLRSLLENYFTNIWLFDDLTLTSKKYNKVLEGFAHDYIKLINDLNGNPTWKPFLTGAGSKLEPLSSLTVSGIKGMPVSSMLANMKRYAGARPDYLYPLYRITSFDVHGRSLSNVMEASFNKTGLVFPILDVDTAIDAIAVDYENVLDDLINNSLI</sequence>
<dbReference type="RefSeq" id="WP_128094923.1">
    <property type="nucleotide sequence ID" value="NZ_JBHEEN010000016.1"/>
</dbReference>
<protein>
    <submittedName>
        <fullName evidence="1">Uncharacterized protein</fullName>
    </submittedName>
</protein>
<dbReference type="EMBL" id="VZPE01000014">
    <property type="protein sequence ID" value="KAB0566114.1"/>
    <property type="molecule type" value="Genomic_DNA"/>
</dbReference>
<comment type="caution">
    <text evidence="1">The sequence shown here is derived from an EMBL/GenBank/DDBJ whole genome shotgun (WGS) entry which is preliminary data.</text>
</comment>
<evidence type="ECO:0000313" key="1">
    <source>
        <dbReference type="EMBL" id="KAB0566114.1"/>
    </source>
</evidence>
<dbReference type="AlphaFoldDB" id="A0A643EU04"/>
<name>A0A643EU04_9HYPH</name>